<dbReference type="PANTHER" id="PTHR30483:SF6">
    <property type="entry name" value="PERIPLASMIC BINDING PROTEIN OF ABC TRANSPORTER FOR NATURAL AMINO ACIDS"/>
    <property type="match status" value="1"/>
</dbReference>
<dbReference type="SUPFAM" id="SSF53822">
    <property type="entry name" value="Periplasmic binding protein-like I"/>
    <property type="match status" value="1"/>
</dbReference>
<dbReference type="RefSeq" id="WP_206938216.1">
    <property type="nucleotide sequence ID" value="NZ_JAFLNF010000001.1"/>
</dbReference>
<gene>
    <name evidence="7" type="ORF">J0X15_03500</name>
</gene>
<comment type="caution">
    <text evidence="7">The sequence shown here is derived from an EMBL/GenBank/DDBJ whole genome shotgun (WGS) entry which is preliminary data.</text>
</comment>
<dbReference type="EMBL" id="JAFLNF010000001">
    <property type="protein sequence ID" value="MBO0344278.1"/>
    <property type="molecule type" value="Genomic_DNA"/>
</dbReference>
<evidence type="ECO:0000256" key="3">
    <source>
        <dbReference type="ARBA" id="ARBA00022970"/>
    </source>
</evidence>
<feature type="compositionally biased region" description="Polar residues" evidence="4">
    <location>
        <begin position="439"/>
        <end position="453"/>
    </location>
</feature>
<evidence type="ECO:0000256" key="5">
    <source>
        <dbReference type="SAM" id="Phobius"/>
    </source>
</evidence>
<keyword evidence="5" id="KW-0812">Transmembrane</keyword>
<evidence type="ECO:0000313" key="8">
    <source>
        <dbReference type="Proteomes" id="UP000664779"/>
    </source>
</evidence>
<keyword evidence="5" id="KW-0472">Membrane</keyword>
<protein>
    <submittedName>
        <fullName evidence="7">ABC transporter substrate-binding protein</fullName>
    </submittedName>
</protein>
<dbReference type="Pfam" id="PF13458">
    <property type="entry name" value="Peripla_BP_6"/>
    <property type="match status" value="1"/>
</dbReference>
<feature type="transmembrane region" description="Helical" evidence="5">
    <location>
        <begin position="21"/>
        <end position="39"/>
    </location>
</feature>
<dbReference type="Proteomes" id="UP000664779">
    <property type="component" value="Unassembled WGS sequence"/>
</dbReference>
<proteinExistence type="inferred from homology"/>
<dbReference type="InterPro" id="IPR028082">
    <property type="entry name" value="Peripla_BP_I"/>
</dbReference>
<evidence type="ECO:0000313" key="7">
    <source>
        <dbReference type="EMBL" id="MBO0344278.1"/>
    </source>
</evidence>
<accession>A0A939EKS6</accession>
<dbReference type="InterPro" id="IPR051010">
    <property type="entry name" value="BCAA_transport"/>
</dbReference>
<dbReference type="GO" id="GO:0006865">
    <property type="term" value="P:amino acid transport"/>
    <property type="evidence" value="ECO:0007669"/>
    <property type="project" value="UniProtKB-KW"/>
</dbReference>
<feature type="region of interest" description="Disordered" evidence="4">
    <location>
        <begin position="439"/>
        <end position="464"/>
    </location>
</feature>
<evidence type="ECO:0000256" key="2">
    <source>
        <dbReference type="ARBA" id="ARBA00022729"/>
    </source>
</evidence>
<keyword evidence="5" id="KW-1133">Transmembrane helix</keyword>
<keyword evidence="3" id="KW-0813">Transport</keyword>
<organism evidence="7 8">
    <name type="scientific">Roseibium limicola</name>
    <dbReference type="NCBI Taxonomy" id="2816037"/>
    <lineage>
        <taxon>Bacteria</taxon>
        <taxon>Pseudomonadati</taxon>
        <taxon>Pseudomonadota</taxon>
        <taxon>Alphaproteobacteria</taxon>
        <taxon>Hyphomicrobiales</taxon>
        <taxon>Stappiaceae</taxon>
        <taxon>Roseibium</taxon>
    </lineage>
</organism>
<dbReference type="AlphaFoldDB" id="A0A939EKS6"/>
<dbReference type="PANTHER" id="PTHR30483">
    <property type="entry name" value="LEUCINE-SPECIFIC-BINDING PROTEIN"/>
    <property type="match status" value="1"/>
</dbReference>
<keyword evidence="2" id="KW-0732">Signal</keyword>
<dbReference type="Gene3D" id="3.40.50.2300">
    <property type="match status" value="2"/>
</dbReference>
<sequence>MAQDNAEHQPAVDAKTPKRKLLFWAAIVPLVIALGLGLLDITGTAATFSRIPETVRAMLGETDNTLIIAAVYAKDEEENSFLDGAKMAIDRINDAGGGILGRQVKLEVLTEAAYSEDTALETTVERTLKLSGSIAKTENLLAVVGHEWSDTAVAASSIYSLNNVLYFATHATADSLTNHEFNTVFALQPDNSTNAAVIAAYALKSGLRRFIVLSDKTDYGKESANFFMASVTSADADVVYRGYLSSSHQSVEQLLMFVLDNKLFSRSDFDAFFLVSSSTEETAEFVKSARSLGLEIPILGMEYIFSSALEKRVGTKDMKGVAGVSLYDREDFSKEAQDFVADFKAQNGHLPDLDAALGYDAMMLIQSAANTAGTTDSNKIADTIKISRYKTPVTGITGPLIFDRTGLITDTKVFIVQHDGTQFRTMESYQIPVDWATLQTGTEDPSNQPNSNPAIAPAKEQAGQ</sequence>
<keyword evidence="3" id="KW-0029">Amino-acid transport</keyword>
<feature type="domain" description="Leucine-binding protein" evidence="6">
    <location>
        <begin position="79"/>
        <end position="419"/>
    </location>
</feature>
<keyword evidence="8" id="KW-1185">Reference proteome</keyword>
<evidence type="ECO:0000259" key="6">
    <source>
        <dbReference type="Pfam" id="PF13458"/>
    </source>
</evidence>
<comment type="similarity">
    <text evidence="1">Belongs to the leucine-binding protein family.</text>
</comment>
<evidence type="ECO:0000256" key="4">
    <source>
        <dbReference type="SAM" id="MobiDB-lite"/>
    </source>
</evidence>
<reference evidence="7" key="1">
    <citation type="submission" date="2021-03" db="EMBL/GenBank/DDBJ databases">
        <title>Roseibium sp. CAU 1637 isolated from Incheon.</title>
        <authorList>
            <person name="Kim W."/>
        </authorList>
    </citation>
    <scope>NUCLEOTIDE SEQUENCE</scope>
    <source>
        <strain evidence="7">CAU 1637</strain>
    </source>
</reference>
<dbReference type="InterPro" id="IPR028081">
    <property type="entry name" value="Leu-bd"/>
</dbReference>
<evidence type="ECO:0000256" key="1">
    <source>
        <dbReference type="ARBA" id="ARBA00010062"/>
    </source>
</evidence>
<name>A0A939EKS6_9HYPH</name>